<name>A0A8H6HFH2_9AGAR</name>
<evidence type="ECO:0000313" key="3">
    <source>
        <dbReference type="Proteomes" id="UP000521943"/>
    </source>
</evidence>
<evidence type="ECO:0000256" key="1">
    <source>
        <dbReference type="SAM" id="MobiDB-lite"/>
    </source>
</evidence>
<accession>A0A8H6HFH2</accession>
<dbReference type="EMBL" id="JACGCI010000096">
    <property type="protein sequence ID" value="KAF6746070.1"/>
    <property type="molecule type" value="Genomic_DNA"/>
</dbReference>
<sequence>MHTLYLGIVRYHFRHVIGTFWKDKEDEEAGQFTNAAATEKELQRLRDLLESGEVTQSKLGHFCVDALSKICQERSLQVVSSGKRSLKKPFILTLMGLKDQSLQAGSGQDAGLTTDPGSSEGHGLESEPGYGSGGIEEGPIPVNIIGAGDDASNEPMLATEALKTIQDDIKNTLRPRSQGLPPSNFGSPTHGKLKADQWRTCIEFDLPVSLVKLWVLQPCADRRLRDRRLAVVTATLNLSMAIRWATSTRTSQRHADNYLKYMVAYLKAILELHPDTKLRPIHHNALHIPLFLGLFGPMRGWWMFFFERLIGLLQKNFDQLQIWCVGEMEDTILSTFCAASELRTSVMRPGAPPILLHCAEIV</sequence>
<feature type="region of interest" description="Disordered" evidence="1">
    <location>
        <begin position="103"/>
        <end position="135"/>
    </location>
</feature>
<organism evidence="2 3">
    <name type="scientific">Ephemerocybe angulata</name>
    <dbReference type="NCBI Taxonomy" id="980116"/>
    <lineage>
        <taxon>Eukaryota</taxon>
        <taxon>Fungi</taxon>
        <taxon>Dikarya</taxon>
        <taxon>Basidiomycota</taxon>
        <taxon>Agaricomycotina</taxon>
        <taxon>Agaricomycetes</taxon>
        <taxon>Agaricomycetidae</taxon>
        <taxon>Agaricales</taxon>
        <taxon>Agaricineae</taxon>
        <taxon>Psathyrellaceae</taxon>
        <taxon>Ephemerocybe</taxon>
    </lineage>
</organism>
<dbReference type="OrthoDB" id="3247418at2759"/>
<keyword evidence="3" id="KW-1185">Reference proteome</keyword>
<dbReference type="Proteomes" id="UP000521943">
    <property type="component" value="Unassembled WGS sequence"/>
</dbReference>
<gene>
    <name evidence="2" type="ORF">DFP72DRAFT_761152</name>
</gene>
<proteinExistence type="predicted"/>
<dbReference type="AlphaFoldDB" id="A0A8H6HFH2"/>
<comment type="caution">
    <text evidence="2">The sequence shown here is derived from an EMBL/GenBank/DDBJ whole genome shotgun (WGS) entry which is preliminary data.</text>
</comment>
<feature type="non-terminal residue" evidence="2">
    <location>
        <position position="362"/>
    </location>
</feature>
<evidence type="ECO:0008006" key="4">
    <source>
        <dbReference type="Google" id="ProtNLM"/>
    </source>
</evidence>
<reference evidence="2 3" key="1">
    <citation type="submission" date="2020-07" db="EMBL/GenBank/DDBJ databases">
        <title>Comparative genomics of pyrophilous fungi reveals a link between fire events and developmental genes.</title>
        <authorList>
            <consortium name="DOE Joint Genome Institute"/>
            <person name="Steindorff A.S."/>
            <person name="Carver A."/>
            <person name="Calhoun S."/>
            <person name="Stillman K."/>
            <person name="Liu H."/>
            <person name="Lipzen A."/>
            <person name="Pangilinan J."/>
            <person name="Labutti K."/>
            <person name="Bruns T.D."/>
            <person name="Grigoriev I.V."/>
        </authorList>
    </citation>
    <scope>NUCLEOTIDE SEQUENCE [LARGE SCALE GENOMIC DNA]</scope>
    <source>
        <strain evidence="2 3">CBS 144469</strain>
    </source>
</reference>
<protein>
    <recommendedName>
        <fullName evidence="4">DUF4218 domain-containing protein</fullName>
    </recommendedName>
</protein>
<evidence type="ECO:0000313" key="2">
    <source>
        <dbReference type="EMBL" id="KAF6746070.1"/>
    </source>
</evidence>